<dbReference type="SUPFAM" id="SSF52096">
    <property type="entry name" value="ClpP/crotonase"/>
    <property type="match status" value="1"/>
</dbReference>
<evidence type="ECO:0000313" key="2">
    <source>
        <dbReference type="EMBL" id="ORZ26649.1"/>
    </source>
</evidence>
<dbReference type="GO" id="GO:0006635">
    <property type="term" value="P:fatty acid beta-oxidation"/>
    <property type="evidence" value="ECO:0007669"/>
    <property type="project" value="TreeGrafter"/>
</dbReference>
<keyword evidence="1" id="KW-0812">Transmembrane</keyword>
<dbReference type="Gene3D" id="3.90.226.10">
    <property type="entry name" value="2-enoyl-CoA Hydratase, Chain A, domain 1"/>
    <property type="match status" value="1"/>
</dbReference>
<dbReference type="GeneID" id="33563703"/>
<dbReference type="InterPro" id="IPR001753">
    <property type="entry name" value="Enoyl-CoA_hydra/iso"/>
</dbReference>
<dbReference type="AlphaFoldDB" id="A0A1Y2GWK9"/>
<dbReference type="InterPro" id="IPR029045">
    <property type="entry name" value="ClpP/crotonase-like_dom_sf"/>
</dbReference>
<gene>
    <name evidence="2" type="ORF">BCR41DRAFT_332693</name>
</gene>
<feature type="transmembrane region" description="Helical" evidence="1">
    <location>
        <begin position="104"/>
        <end position="127"/>
    </location>
</feature>
<dbReference type="Proteomes" id="UP000193648">
    <property type="component" value="Unassembled WGS sequence"/>
</dbReference>
<sequence>MAPTTDTKYFPSDSKQLMSVTRDGPLFILTMLDNENRFTKEFCGGICDALDYVSDIVDKEDLKEAALITRGGAEKFYSNGLHFEKALAIPNFPEDIFMPMLHKILMFSLPTVACINGHAFAGGMLMAMTHDYRVMRSDRGFMCMNEIDLPAPLPTGMSALLRYKLPHHVYRSVVLEARRYSAKDALASHIVDAIPDKEGVDAAFELAKTIARKVAPKAKAGSIIGLIKEDMYPEVAAFLLNKHAKL</sequence>
<accession>A0A1Y2GWK9</accession>
<dbReference type="OrthoDB" id="1696280at2759"/>
<proteinExistence type="predicted"/>
<keyword evidence="1" id="KW-0472">Membrane</keyword>
<keyword evidence="3" id="KW-1185">Reference proteome</keyword>
<dbReference type="STRING" id="64571.A0A1Y2GWK9"/>
<dbReference type="GO" id="GO:0005777">
    <property type="term" value="C:peroxisome"/>
    <property type="evidence" value="ECO:0007669"/>
    <property type="project" value="TreeGrafter"/>
</dbReference>
<evidence type="ECO:0000256" key="1">
    <source>
        <dbReference type="SAM" id="Phobius"/>
    </source>
</evidence>
<dbReference type="GO" id="GO:0004165">
    <property type="term" value="F:delta(3)-delta(2)-enoyl-CoA isomerase activity"/>
    <property type="evidence" value="ECO:0007669"/>
    <property type="project" value="TreeGrafter"/>
</dbReference>
<keyword evidence="1" id="KW-1133">Transmembrane helix</keyword>
<comment type="caution">
    <text evidence="2">The sequence shown here is derived from an EMBL/GenBank/DDBJ whole genome shotgun (WGS) entry which is preliminary data.</text>
</comment>
<evidence type="ECO:0000313" key="3">
    <source>
        <dbReference type="Proteomes" id="UP000193648"/>
    </source>
</evidence>
<dbReference type="CDD" id="cd06558">
    <property type="entry name" value="crotonase-like"/>
    <property type="match status" value="1"/>
</dbReference>
<dbReference type="PANTHER" id="PTHR11941:SF75">
    <property type="entry name" value="ENOYL-COA HYDRATASE_ISOMERASE FAMILY PROTEIN"/>
    <property type="match status" value="1"/>
</dbReference>
<reference evidence="2 3" key="1">
    <citation type="submission" date="2016-07" db="EMBL/GenBank/DDBJ databases">
        <title>Pervasive Adenine N6-methylation of Active Genes in Fungi.</title>
        <authorList>
            <consortium name="DOE Joint Genome Institute"/>
            <person name="Mondo S.J."/>
            <person name="Dannebaum R.O."/>
            <person name="Kuo R.C."/>
            <person name="Labutti K."/>
            <person name="Haridas S."/>
            <person name="Kuo A."/>
            <person name="Salamov A."/>
            <person name="Ahrendt S.R."/>
            <person name="Lipzen A."/>
            <person name="Sullivan W."/>
            <person name="Andreopoulos W.B."/>
            <person name="Clum A."/>
            <person name="Lindquist E."/>
            <person name="Daum C."/>
            <person name="Ramamoorthy G.K."/>
            <person name="Gryganskyi A."/>
            <person name="Culley D."/>
            <person name="Magnuson J.K."/>
            <person name="James T.Y."/>
            <person name="O'Malley M.A."/>
            <person name="Stajich J.E."/>
            <person name="Spatafora J.W."/>
            <person name="Visel A."/>
            <person name="Grigoriev I.V."/>
        </authorList>
    </citation>
    <scope>NUCLEOTIDE SEQUENCE [LARGE SCALE GENOMIC DNA]</scope>
    <source>
        <strain evidence="2 3">NRRL 3116</strain>
    </source>
</reference>
<dbReference type="RefSeq" id="XP_021884412.1">
    <property type="nucleotide sequence ID" value="XM_022021859.1"/>
</dbReference>
<dbReference type="EMBL" id="MCFF01000006">
    <property type="protein sequence ID" value="ORZ26649.1"/>
    <property type="molecule type" value="Genomic_DNA"/>
</dbReference>
<dbReference type="Pfam" id="PF00378">
    <property type="entry name" value="ECH_1"/>
    <property type="match status" value="1"/>
</dbReference>
<protein>
    <submittedName>
        <fullName evidence="2">ClpP/crotonase-like domain-containing protein</fullName>
    </submittedName>
</protein>
<name>A0A1Y2GWK9_9FUNG</name>
<organism evidence="2 3">
    <name type="scientific">Lobosporangium transversale</name>
    <dbReference type="NCBI Taxonomy" id="64571"/>
    <lineage>
        <taxon>Eukaryota</taxon>
        <taxon>Fungi</taxon>
        <taxon>Fungi incertae sedis</taxon>
        <taxon>Mucoromycota</taxon>
        <taxon>Mortierellomycotina</taxon>
        <taxon>Mortierellomycetes</taxon>
        <taxon>Mortierellales</taxon>
        <taxon>Mortierellaceae</taxon>
        <taxon>Lobosporangium</taxon>
    </lineage>
</organism>
<dbReference type="PANTHER" id="PTHR11941">
    <property type="entry name" value="ENOYL-COA HYDRATASE-RELATED"/>
    <property type="match status" value="1"/>
</dbReference>
<dbReference type="InParanoid" id="A0A1Y2GWK9"/>